<dbReference type="EMBL" id="KV453841">
    <property type="protein sequence ID" value="ODV92710.1"/>
    <property type="molecule type" value="Genomic_DNA"/>
</dbReference>
<dbReference type="AlphaFoldDB" id="A0A1E4TLR9"/>
<sequence length="194" mass="21440">MVLGLLSIIDGTTATSPRALIAMYCEELNKDSIAIINFLPDVEFPWTQVEPKGVKVHWTAINPAEQWTTTKTKLNNVPLTDIVVVVFPEVAIAAGTVASQDLVAALDAFRVRGSHLVVATQPAILDDETRFRASIFSKANDILTVRPLKTGKAKDVTGRIRHVRGPQWYPGSLNRLDPCFYKLEGLKIKKIYSL</sequence>
<evidence type="ECO:0000313" key="1">
    <source>
        <dbReference type="EMBL" id="ODV92710.1"/>
    </source>
</evidence>
<dbReference type="OrthoDB" id="9995306at2759"/>
<accession>A0A1E4TLR9</accession>
<protein>
    <submittedName>
        <fullName evidence="1">Uncharacterized protein</fullName>
    </submittedName>
</protein>
<dbReference type="Proteomes" id="UP000095023">
    <property type="component" value="Unassembled WGS sequence"/>
</dbReference>
<keyword evidence="2" id="KW-1185">Reference proteome</keyword>
<evidence type="ECO:0000313" key="2">
    <source>
        <dbReference type="Proteomes" id="UP000095023"/>
    </source>
</evidence>
<dbReference type="Gene3D" id="3.40.50.300">
    <property type="entry name" value="P-loop containing nucleotide triphosphate hydrolases"/>
    <property type="match status" value="1"/>
</dbReference>
<reference evidence="2" key="1">
    <citation type="submission" date="2016-02" db="EMBL/GenBank/DDBJ databases">
        <title>Comparative genomics of biotechnologically important yeasts.</title>
        <authorList>
            <consortium name="DOE Joint Genome Institute"/>
            <person name="Riley R."/>
            <person name="Haridas S."/>
            <person name="Wolfe K.H."/>
            <person name="Lopes M.R."/>
            <person name="Hittinger C.T."/>
            <person name="Goker M."/>
            <person name="Salamov A."/>
            <person name="Wisecaver J."/>
            <person name="Long T.M."/>
            <person name="Aerts A.L."/>
            <person name="Barry K."/>
            <person name="Choi C."/>
            <person name="Clum A."/>
            <person name="Coughlan A.Y."/>
            <person name="Deshpande S."/>
            <person name="Douglass A.P."/>
            <person name="Hanson S.J."/>
            <person name="Klenk H.-P."/>
            <person name="Labutti K."/>
            <person name="Lapidus A."/>
            <person name="Lindquist E."/>
            <person name="Lipzen A."/>
            <person name="Meier-Kolthoff J.P."/>
            <person name="Ohm R.A."/>
            <person name="Otillar R.P."/>
            <person name="Pangilinan J."/>
            <person name="Peng Y."/>
            <person name="Rokas A."/>
            <person name="Rosa C.A."/>
            <person name="Scheuner C."/>
            <person name="Sibirny A.A."/>
            <person name="Slot J.C."/>
            <person name="Stielow J.B."/>
            <person name="Sun H."/>
            <person name="Kurtzman C.P."/>
            <person name="Blackwell M."/>
            <person name="Jeffries T.W."/>
            <person name="Grigoriev I.V."/>
        </authorList>
    </citation>
    <scope>NUCLEOTIDE SEQUENCE [LARGE SCALE GENOMIC DNA]</scope>
    <source>
        <strain evidence="2">NRRL Y-17796</strain>
    </source>
</reference>
<dbReference type="InterPro" id="IPR027417">
    <property type="entry name" value="P-loop_NTPase"/>
</dbReference>
<gene>
    <name evidence="1" type="ORF">CANCADRAFT_1306</name>
</gene>
<proteinExistence type="predicted"/>
<name>A0A1E4TLR9_9ASCO</name>
<organism evidence="1 2">
    <name type="scientific">Tortispora caseinolytica NRRL Y-17796</name>
    <dbReference type="NCBI Taxonomy" id="767744"/>
    <lineage>
        <taxon>Eukaryota</taxon>
        <taxon>Fungi</taxon>
        <taxon>Dikarya</taxon>
        <taxon>Ascomycota</taxon>
        <taxon>Saccharomycotina</taxon>
        <taxon>Trigonopsidomycetes</taxon>
        <taxon>Trigonopsidales</taxon>
        <taxon>Trigonopsidaceae</taxon>
        <taxon>Tortispora</taxon>
    </lineage>
</organism>